<evidence type="ECO:0000313" key="2">
    <source>
        <dbReference type="Proteomes" id="UP000014023"/>
    </source>
</evidence>
<evidence type="ECO:0000313" key="1">
    <source>
        <dbReference type="EMBL" id="EOO68671.1"/>
    </source>
</evidence>
<sequence>MIKGLYEAQLPVGLPTEEKVHVSEWKKQVQASSIHKD</sequence>
<dbReference type="AlphaFoldDB" id="A0A9W5Q6T1"/>
<name>A0A9W5Q6T1_BACCE</name>
<reference evidence="1 2" key="1">
    <citation type="submission" date="2012-12" db="EMBL/GenBank/DDBJ databases">
        <title>The Genome Sequence of Bacillus cereus VD196.</title>
        <authorList>
            <consortium name="The Broad Institute Genome Sequencing Platform"/>
            <consortium name="The Broad Institute Genome Sequencing Center for Infectious Disease"/>
            <person name="Feldgarden M."/>
            <person name="Van der Auwera G.A."/>
            <person name="Mahillon J."/>
            <person name="Duprez V."/>
            <person name="Timmery S."/>
            <person name="Mattelet C."/>
            <person name="Dierick K."/>
            <person name="Sun M."/>
            <person name="Yu Z."/>
            <person name="Zhu L."/>
            <person name="Hu X."/>
            <person name="Shank E.B."/>
            <person name="Swiecicka I."/>
            <person name="Hansen B.M."/>
            <person name="Andrup L."/>
            <person name="Walker B."/>
            <person name="Young S.K."/>
            <person name="Zeng Q."/>
            <person name="Gargeya S."/>
            <person name="Fitzgerald M."/>
            <person name="Haas B."/>
            <person name="Abouelleil A."/>
            <person name="Alvarado L."/>
            <person name="Arachchi H.M."/>
            <person name="Berlin A.M."/>
            <person name="Chapman S.B."/>
            <person name="Dewar J."/>
            <person name="Goldberg J."/>
            <person name="Griggs A."/>
            <person name="Gujja S."/>
            <person name="Hansen M."/>
            <person name="Howarth C."/>
            <person name="Imamovic A."/>
            <person name="Larimer J."/>
            <person name="McCowan C."/>
            <person name="Murphy C."/>
            <person name="Neiman D."/>
            <person name="Pearson M."/>
            <person name="Priest M."/>
            <person name="Roberts A."/>
            <person name="Saif S."/>
            <person name="Shea T."/>
            <person name="Sisk P."/>
            <person name="Sykes S."/>
            <person name="Wortman J."/>
            <person name="Nusbaum C."/>
            <person name="Birren B."/>
        </authorList>
    </citation>
    <scope>NUCLEOTIDE SEQUENCE [LARGE SCALE GENOMIC DNA]</scope>
    <source>
        <strain evidence="1 2">VD196</strain>
    </source>
</reference>
<gene>
    <name evidence="1" type="ORF">IKE_00605</name>
</gene>
<dbReference type="Proteomes" id="UP000014023">
    <property type="component" value="Unassembled WGS sequence"/>
</dbReference>
<dbReference type="EMBL" id="AHFL01000006">
    <property type="protein sequence ID" value="EOO68671.1"/>
    <property type="molecule type" value="Genomic_DNA"/>
</dbReference>
<proteinExistence type="predicted"/>
<accession>A0A9W5Q6T1</accession>
<organism evidence="1 2">
    <name type="scientific">Bacillus cereus VD196</name>
    <dbReference type="NCBI Taxonomy" id="1053243"/>
    <lineage>
        <taxon>Bacteria</taxon>
        <taxon>Bacillati</taxon>
        <taxon>Bacillota</taxon>
        <taxon>Bacilli</taxon>
        <taxon>Bacillales</taxon>
        <taxon>Bacillaceae</taxon>
        <taxon>Bacillus</taxon>
        <taxon>Bacillus cereus group</taxon>
    </lineage>
</organism>
<protein>
    <submittedName>
        <fullName evidence="1">Uncharacterized protein</fullName>
    </submittedName>
</protein>
<comment type="caution">
    <text evidence="1">The sequence shown here is derived from an EMBL/GenBank/DDBJ whole genome shotgun (WGS) entry which is preliminary data.</text>
</comment>